<evidence type="ECO:0000313" key="2">
    <source>
        <dbReference type="EMBL" id="APD15635.1"/>
    </source>
</evidence>
<protein>
    <submittedName>
        <fullName evidence="2">Vascular endothelial growth factor receptor 2</fullName>
    </submittedName>
</protein>
<dbReference type="Gene3D" id="2.60.40.10">
    <property type="entry name" value="Immunoglobulins"/>
    <property type="match status" value="1"/>
</dbReference>
<evidence type="ECO:0000256" key="1">
    <source>
        <dbReference type="SAM" id="SignalP"/>
    </source>
</evidence>
<feature type="chain" id="PRO_5012430131" evidence="1">
    <location>
        <begin position="19"/>
        <end position="231"/>
    </location>
</feature>
<sequence length="231" mass="26625">MGVKFFCFVLLNIYASLAQQSNVEKIFYAETGDDVVFPCLPTSPEQKVKLLMDGAELELDDRLIYDPKVGFTMELVTSADSGRYQCVNKEETEELNFYVDVKENCNVTAMEKPTRIRYSVKHLVEDGELRINCAGLKPSTRELKVLLVFPFTELDRSRATFTTNPKPKITDCLDRSSIEVRYQNFTKQDEGLYRCNIKNTIYSYVRVTMEDAKEKYQKLETVEIPMDAEDP</sequence>
<dbReference type="PANTHER" id="PTHR15360:SF4">
    <property type="entry name" value="PROTEIN KINASE DOMAIN-CONTAINING PROTEIN"/>
    <property type="match status" value="1"/>
</dbReference>
<dbReference type="InterPro" id="IPR013783">
    <property type="entry name" value="Ig-like_fold"/>
</dbReference>
<organism evidence="2">
    <name type="scientific">Cotesia chilonis</name>
    <dbReference type="NCBI Taxonomy" id="89804"/>
    <lineage>
        <taxon>Eukaryota</taxon>
        <taxon>Metazoa</taxon>
        <taxon>Ecdysozoa</taxon>
        <taxon>Arthropoda</taxon>
        <taxon>Hexapoda</taxon>
        <taxon>Insecta</taxon>
        <taxon>Pterygota</taxon>
        <taxon>Neoptera</taxon>
        <taxon>Endopterygota</taxon>
        <taxon>Hymenoptera</taxon>
        <taxon>Apocrita</taxon>
        <taxon>Ichneumonoidea</taxon>
        <taxon>Braconidae</taxon>
        <taxon>Microgastrinae</taxon>
        <taxon>Cotesia</taxon>
    </lineage>
</organism>
<feature type="signal peptide" evidence="1">
    <location>
        <begin position="1"/>
        <end position="18"/>
    </location>
</feature>
<keyword evidence="2" id="KW-0675">Receptor</keyword>
<dbReference type="PANTHER" id="PTHR15360">
    <property type="entry name" value="PLATELET-DERIVED GROWTH FACTOR RECEPTOR LIKE"/>
    <property type="match status" value="1"/>
</dbReference>
<dbReference type="SUPFAM" id="SSF48726">
    <property type="entry name" value="Immunoglobulin"/>
    <property type="match status" value="1"/>
</dbReference>
<keyword evidence="1" id="KW-0732">Signal</keyword>
<name>A0A1J0M5I3_9HYME</name>
<dbReference type="AlphaFoldDB" id="A0A1J0M5I3"/>
<dbReference type="EMBL" id="KU663641">
    <property type="protein sequence ID" value="APD15635.1"/>
    <property type="molecule type" value="mRNA"/>
</dbReference>
<dbReference type="InterPro" id="IPR042495">
    <property type="entry name" value="PDGFRL"/>
</dbReference>
<dbReference type="InterPro" id="IPR036179">
    <property type="entry name" value="Ig-like_dom_sf"/>
</dbReference>
<dbReference type="CDD" id="cd00096">
    <property type="entry name" value="Ig"/>
    <property type="match status" value="1"/>
</dbReference>
<proteinExistence type="evidence at transcript level"/>
<reference evidence="2" key="1">
    <citation type="submission" date="2016-01" db="EMBL/GenBank/DDBJ databases">
        <title>The venom composition of the polydnavirus (PDV)-carrying endoparasitoid Cotesia chilonis (Hymenoptera: Braconidae) revealed by combining transcriptomic analysis and proteomic approach.</title>
        <authorList>
            <person name="Teng Z."/>
        </authorList>
    </citation>
    <scope>NUCLEOTIDE SEQUENCE</scope>
    <source>
        <strain evidence="2">Cc-Ven24</strain>
        <tissue evidence="2">Venom gland</tissue>
    </source>
</reference>
<accession>A0A1J0M5I3</accession>